<evidence type="ECO:0000259" key="5">
    <source>
        <dbReference type="Pfam" id="PF00419"/>
    </source>
</evidence>
<dbReference type="Gene3D" id="2.60.40.1090">
    <property type="entry name" value="Fimbrial-type adhesion domain"/>
    <property type="match status" value="1"/>
</dbReference>
<dbReference type="Pfam" id="PF00419">
    <property type="entry name" value="Fimbrial"/>
    <property type="match status" value="1"/>
</dbReference>
<dbReference type="PANTHER" id="PTHR33420">
    <property type="entry name" value="FIMBRIAL SUBUNIT ELFA-RELATED"/>
    <property type="match status" value="1"/>
</dbReference>
<reference evidence="7" key="1">
    <citation type="submission" date="2022-09" db="EMBL/GenBank/DDBJ databases">
        <title>Intensive care unit water sources are persistently colonized with multi-drug resistant bacteria and are the site of extensive horizontal gene transfer of antibiotic resistance genes.</title>
        <authorList>
            <person name="Diorio-Toth L."/>
        </authorList>
    </citation>
    <scope>NUCLEOTIDE SEQUENCE</scope>
    <source>
        <strain evidence="7">GD03832</strain>
    </source>
</reference>
<dbReference type="SUPFAM" id="SSF49401">
    <property type="entry name" value="Bacterial adhesins"/>
    <property type="match status" value="1"/>
</dbReference>
<dbReference type="Gene3D" id="2.60.40.3310">
    <property type="match status" value="1"/>
</dbReference>
<comment type="subcellular location">
    <subcellularLocation>
        <location evidence="1">Fimbrium</location>
    </subcellularLocation>
</comment>
<evidence type="ECO:0000313" key="7">
    <source>
        <dbReference type="EMBL" id="MDH1336637.1"/>
    </source>
</evidence>
<feature type="domain" description="Fimbrial-type adhesion" evidence="5">
    <location>
        <begin position="208"/>
        <end position="354"/>
    </location>
</feature>
<dbReference type="InterPro" id="IPR008966">
    <property type="entry name" value="Adhesion_dom_sf"/>
</dbReference>
<evidence type="ECO:0000313" key="8">
    <source>
        <dbReference type="Proteomes" id="UP001161065"/>
    </source>
</evidence>
<organism evidence="7 8">
    <name type="scientific">Comamonas thiooxydans</name>
    <dbReference type="NCBI Taxonomy" id="363952"/>
    <lineage>
        <taxon>Bacteria</taxon>
        <taxon>Pseudomonadati</taxon>
        <taxon>Pseudomonadota</taxon>
        <taxon>Betaproteobacteria</taxon>
        <taxon>Burkholderiales</taxon>
        <taxon>Comamonadaceae</taxon>
        <taxon>Comamonas</taxon>
    </lineage>
</organism>
<feature type="signal peptide" evidence="4">
    <location>
        <begin position="1"/>
        <end position="46"/>
    </location>
</feature>
<sequence>GKLENWKIGKLENFQRYQISKRNLMPVILRFLCTSLLVAVPMVAKAQDVCTIKLDDGRLVPTVELQIQSWETGDFDPSVPVGSVINLKNLRVSGPGGFIQCKRTMGRTLYSGIGQPDRYGTFKTSIAGVGIRMRMASSGSWWPLSWYDDRTNYFLAAAEDFVVELVKTGPITAGGYIGGLIGEARYVDLQHTFRRIYIEGRGIAVEPRVPTCKLNTPLVPVYLDSISASDLMDNGKGPWKDFSLSLACAGGDIGTSTRMFVVFSDAQNPANRSTTLSLSKDSVAKNVGIEIQRENEELVSFGPESGEVNQWMVGEFGNEPVNIKLKARYTATSLVQEPTPGSANADATFVISYK</sequence>
<protein>
    <submittedName>
        <fullName evidence="7">Type 1 fimbrial protein</fullName>
    </submittedName>
</protein>
<gene>
    <name evidence="7" type="ORF">N5D63_21045</name>
</gene>
<evidence type="ECO:0000259" key="6">
    <source>
        <dbReference type="Pfam" id="PF22003"/>
    </source>
</evidence>
<dbReference type="InterPro" id="IPR054160">
    <property type="entry name" value="MrkD_recept-bd"/>
</dbReference>
<dbReference type="PANTHER" id="PTHR33420:SF14">
    <property type="entry name" value="TYPE 1 FIMBRIN D-MANNOSE SPECIFIC ADHESIN"/>
    <property type="match status" value="1"/>
</dbReference>
<dbReference type="GO" id="GO:0009289">
    <property type="term" value="C:pilus"/>
    <property type="evidence" value="ECO:0007669"/>
    <property type="project" value="UniProtKB-SubCell"/>
</dbReference>
<accession>A0AA42Q3L6</accession>
<name>A0AA42Q3L6_9BURK</name>
<keyword evidence="4" id="KW-0732">Signal</keyword>
<dbReference type="Pfam" id="PF22003">
    <property type="entry name" value="MrkDrd"/>
    <property type="match status" value="1"/>
</dbReference>
<dbReference type="InterPro" id="IPR000259">
    <property type="entry name" value="Adhesion_dom_fimbrial"/>
</dbReference>
<evidence type="ECO:0000256" key="3">
    <source>
        <dbReference type="ARBA" id="ARBA00023263"/>
    </source>
</evidence>
<comment type="similarity">
    <text evidence="2">Belongs to the fimbrial protein family.</text>
</comment>
<dbReference type="Proteomes" id="UP001161065">
    <property type="component" value="Unassembled WGS sequence"/>
</dbReference>
<dbReference type="EMBL" id="JAOCEK010000023">
    <property type="protein sequence ID" value="MDH1336637.1"/>
    <property type="molecule type" value="Genomic_DNA"/>
</dbReference>
<dbReference type="GO" id="GO:0043709">
    <property type="term" value="P:cell adhesion involved in single-species biofilm formation"/>
    <property type="evidence" value="ECO:0007669"/>
    <property type="project" value="TreeGrafter"/>
</dbReference>
<proteinExistence type="inferred from homology"/>
<dbReference type="InterPro" id="IPR036937">
    <property type="entry name" value="Adhesion_dom_fimbrial_sf"/>
</dbReference>
<comment type="caution">
    <text evidence="7">The sequence shown here is derived from an EMBL/GenBank/DDBJ whole genome shotgun (WGS) entry which is preliminary data.</text>
</comment>
<evidence type="ECO:0000256" key="4">
    <source>
        <dbReference type="SAM" id="SignalP"/>
    </source>
</evidence>
<evidence type="ECO:0000256" key="1">
    <source>
        <dbReference type="ARBA" id="ARBA00004561"/>
    </source>
</evidence>
<dbReference type="InterPro" id="IPR050263">
    <property type="entry name" value="Bact_Fimbrial_Adh_Pro"/>
</dbReference>
<dbReference type="RefSeq" id="WP_280009131.1">
    <property type="nucleotide sequence ID" value="NZ_JAOCEK010000023.1"/>
</dbReference>
<feature type="chain" id="PRO_5041294990" evidence="4">
    <location>
        <begin position="47"/>
        <end position="354"/>
    </location>
</feature>
<feature type="non-terminal residue" evidence="7">
    <location>
        <position position="1"/>
    </location>
</feature>
<feature type="domain" description="MrkD-like receptor binding" evidence="6">
    <location>
        <begin position="76"/>
        <end position="177"/>
    </location>
</feature>
<keyword evidence="3" id="KW-0281">Fimbrium</keyword>
<evidence type="ECO:0000256" key="2">
    <source>
        <dbReference type="ARBA" id="ARBA00006671"/>
    </source>
</evidence>
<dbReference type="AlphaFoldDB" id="A0AA42Q3L6"/>